<accession>A0A0S4JC56</accession>
<gene>
    <name evidence="4" type="ORF">BSAL_90670</name>
</gene>
<keyword evidence="2" id="KW-1133">Transmembrane helix</keyword>
<sequence length="131" mass="13519">MRARYPGLSWTMFLFLTSGTPISAVSLCSSTEDAVFGQSVMGRAFAGGIAILLSASAATFCVVSVCAGYQPHPAAAWCHVLAHCRCSLSAVSVCCAVRARNCMDVRTSGHGSAASTVASPSQQPTRPCSNV</sequence>
<proteinExistence type="predicted"/>
<evidence type="ECO:0000313" key="5">
    <source>
        <dbReference type="Proteomes" id="UP000051952"/>
    </source>
</evidence>
<name>A0A0S4JC56_BODSA</name>
<feature type="non-terminal residue" evidence="4">
    <location>
        <position position="131"/>
    </location>
</feature>
<feature type="chain" id="PRO_5006622308" evidence="3">
    <location>
        <begin position="25"/>
        <end position="131"/>
    </location>
</feature>
<feature type="transmembrane region" description="Helical" evidence="2">
    <location>
        <begin position="40"/>
        <end position="63"/>
    </location>
</feature>
<dbReference type="VEuPathDB" id="TriTrypDB:BSAL_90670"/>
<protein>
    <submittedName>
        <fullName evidence="4">Membrane-associated protein, putative</fullName>
    </submittedName>
</protein>
<dbReference type="Proteomes" id="UP000051952">
    <property type="component" value="Unassembled WGS sequence"/>
</dbReference>
<evidence type="ECO:0000256" key="1">
    <source>
        <dbReference type="SAM" id="MobiDB-lite"/>
    </source>
</evidence>
<reference evidence="5" key="1">
    <citation type="submission" date="2015-09" db="EMBL/GenBank/DDBJ databases">
        <authorList>
            <consortium name="Pathogen Informatics"/>
        </authorList>
    </citation>
    <scope>NUCLEOTIDE SEQUENCE [LARGE SCALE GENOMIC DNA]</scope>
    <source>
        <strain evidence="5">Lake Konstanz</strain>
    </source>
</reference>
<evidence type="ECO:0000313" key="4">
    <source>
        <dbReference type="EMBL" id="CUG85773.1"/>
    </source>
</evidence>
<keyword evidence="2" id="KW-0472">Membrane</keyword>
<dbReference type="EMBL" id="CYKH01001196">
    <property type="protein sequence ID" value="CUG85773.1"/>
    <property type="molecule type" value="Genomic_DNA"/>
</dbReference>
<feature type="signal peptide" evidence="3">
    <location>
        <begin position="1"/>
        <end position="24"/>
    </location>
</feature>
<keyword evidence="5" id="KW-1185">Reference proteome</keyword>
<evidence type="ECO:0000256" key="3">
    <source>
        <dbReference type="SAM" id="SignalP"/>
    </source>
</evidence>
<dbReference type="AlphaFoldDB" id="A0A0S4JC56"/>
<keyword evidence="3" id="KW-0732">Signal</keyword>
<organism evidence="4 5">
    <name type="scientific">Bodo saltans</name>
    <name type="common">Flagellated protozoan</name>
    <dbReference type="NCBI Taxonomy" id="75058"/>
    <lineage>
        <taxon>Eukaryota</taxon>
        <taxon>Discoba</taxon>
        <taxon>Euglenozoa</taxon>
        <taxon>Kinetoplastea</taxon>
        <taxon>Metakinetoplastina</taxon>
        <taxon>Eubodonida</taxon>
        <taxon>Bodonidae</taxon>
        <taxon>Bodo</taxon>
    </lineage>
</organism>
<feature type="region of interest" description="Disordered" evidence="1">
    <location>
        <begin position="110"/>
        <end position="131"/>
    </location>
</feature>
<keyword evidence="2" id="KW-0812">Transmembrane</keyword>
<evidence type="ECO:0000256" key="2">
    <source>
        <dbReference type="SAM" id="Phobius"/>
    </source>
</evidence>